<dbReference type="Proteomes" id="UP000606991">
    <property type="component" value="Unassembled WGS sequence"/>
</dbReference>
<accession>A0A934JWZ7</accession>
<dbReference type="AlphaFoldDB" id="A0A2W5Z4J1"/>
<dbReference type="RefSeq" id="WP_337310849.1">
    <property type="nucleotide sequence ID" value="NZ_JAEKNS010000074.1"/>
</dbReference>
<accession>A0A2W5Z4J1</accession>
<dbReference type="EMBL" id="QHBU01000292">
    <property type="protein sequence ID" value="PZR77606.1"/>
    <property type="molecule type" value="Genomic_DNA"/>
</dbReference>
<protein>
    <submittedName>
        <fullName evidence="2">Uncharacterized protein</fullName>
    </submittedName>
</protein>
<reference evidence="2 3" key="1">
    <citation type="journal article" date="2017" name="Nature">
        <title>Atmospheric trace gases support primary production in Antarctic desert surface soil.</title>
        <authorList>
            <person name="Ji M."/>
            <person name="Greening C."/>
            <person name="Vanwonterghem I."/>
            <person name="Carere C.R."/>
            <person name="Bay S.K."/>
            <person name="Steen J.A."/>
            <person name="Montgomery K."/>
            <person name="Lines T."/>
            <person name="Beardall J."/>
            <person name="van Dorst J."/>
            <person name="Snape I."/>
            <person name="Stott M.B."/>
            <person name="Hugenholtz P."/>
            <person name="Ferrari B.C."/>
        </authorList>
    </citation>
    <scope>NUCLEOTIDE SEQUENCE [LARGE SCALE GENOMIC DNA]</scope>
    <source>
        <strain evidence="2">RRmetagenome_bin12</strain>
    </source>
</reference>
<sequence length="64" mass="6737">MSEDEVARLRAEVAELLRLLEKHQWSGLTPVKSIGACPECAGARPPEGTGHRPGCALAAALSLD</sequence>
<name>A0A2W5Z4J1_9BACT</name>
<proteinExistence type="predicted"/>
<dbReference type="EMBL" id="JAEKNS010000074">
    <property type="protein sequence ID" value="MBJ7594550.1"/>
    <property type="molecule type" value="Genomic_DNA"/>
</dbReference>
<dbReference type="Proteomes" id="UP000248724">
    <property type="component" value="Unassembled WGS sequence"/>
</dbReference>
<organism evidence="2 3">
    <name type="scientific">Candidatus Aeolococcus gillhamiae</name>
    <dbReference type="NCBI Taxonomy" id="3127015"/>
    <lineage>
        <taxon>Bacteria</taxon>
        <taxon>Bacillati</taxon>
        <taxon>Candidatus Dormiibacterota</taxon>
        <taxon>Candidatus Dormibacteria</taxon>
        <taxon>Candidatus Aeolococcales</taxon>
        <taxon>Candidatus Aeolococcaceae</taxon>
        <taxon>Candidatus Aeolococcus</taxon>
    </lineage>
</organism>
<reference evidence="2" key="2">
    <citation type="submission" date="2018-05" db="EMBL/GenBank/DDBJ databases">
        <authorList>
            <person name="Ferrari B."/>
        </authorList>
    </citation>
    <scope>NUCLEOTIDE SEQUENCE</scope>
    <source>
        <strain evidence="2">RRmetagenome_bin12</strain>
    </source>
</reference>
<gene>
    <name evidence="2" type="ORF">DLM65_15305</name>
    <name evidence="1" type="ORF">JF886_06740</name>
</gene>
<evidence type="ECO:0000313" key="2">
    <source>
        <dbReference type="EMBL" id="PZR77606.1"/>
    </source>
</evidence>
<evidence type="ECO:0000313" key="3">
    <source>
        <dbReference type="Proteomes" id="UP000248724"/>
    </source>
</evidence>
<evidence type="ECO:0000313" key="1">
    <source>
        <dbReference type="EMBL" id="MBJ7594550.1"/>
    </source>
</evidence>
<evidence type="ECO:0000313" key="4">
    <source>
        <dbReference type="Proteomes" id="UP000606991"/>
    </source>
</evidence>
<comment type="caution">
    <text evidence="2">The sequence shown here is derived from an EMBL/GenBank/DDBJ whole genome shotgun (WGS) entry which is preliminary data.</text>
</comment>
<reference evidence="1 4" key="3">
    <citation type="submission" date="2020-10" db="EMBL/GenBank/DDBJ databases">
        <title>Ca. Dormibacterota MAGs.</title>
        <authorList>
            <person name="Montgomery K."/>
        </authorList>
    </citation>
    <scope>NUCLEOTIDE SEQUENCE [LARGE SCALE GENOMIC DNA]</scope>
    <source>
        <strain evidence="1">SC8812_S17_18</strain>
    </source>
</reference>